<reference evidence="2" key="1">
    <citation type="submission" date="2016-10" db="EMBL/GenBank/DDBJ databases">
        <title>Sequence of Gallionella enrichment culture.</title>
        <authorList>
            <person name="Poehlein A."/>
            <person name="Muehling M."/>
            <person name="Daniel R."/>
        </authorList>
    </citation>
    <scope>NUCLEOTIDE SEQUENCE</scope>
</reference>
<dbReference type="Pfam" id="PF13487">
    <property type="entry name" value="HD_5"/>
    <property type="match status" value="2"/>
</dbReference>
<organism evidence="2">
    <name type="scientific">mine drainage metagenome</name>
    <dbReference type="NCBI Taxonomy" id="410659"/>
    <lineage>
        <taxon>unclassified sequences</taxon>
        <taxon>metagenomes</taxon>
        <taxon>ecological metagenomes</taxon>
    </lineage>
</organism>
<dbReference type="SMART" id="SM00471">
    <property type="entry name" value="HDc"/>
    <property type="match status" value="1"/>
</dbReference>
<dbReference type="PANTHER" id="PTHR45228:SF5">
    <property type="entry name" value="CYCLIC DI-GMP PHOSPHODIESTERASE VC_1348-RELATED"/>
    <property type="match status" value="1"/>
</dbReference>
<accession>A0A1J5QRU0</accession>
<feature type="domain" description="HD-GYP" evidence="1">
    <location>
        <begin position="1"/>
        <end position="236"/>
    </location>
</feature>
<dbReference type="CDD" id="cd00077">
    <property type="entry name" value="HDc"/>
    <property type="match status" value="1"/>
</dbReference>
<proteinExistence type="predicted"/>
<dbReference type="EC" id="3.1.4.52" evidence="2"/>
<evidence type="ECO:0000259" key="1">
    <source>
        <dbReference type="PROSITE" id="PS51832"/>
    </source>
</evidence>
<dbReference type="SUPFAM" id="SSF109604">
    <property type="entry name" value="HD-domain/PDEase-like"/>
    <property type="match status" value="2"/>
</dbReference>
<dbReference type="InterPro" id="IPR052020">
    <property type="entry name" value="Cyclic_di-GMP/3'3'-cGAMP_PDE"/>
</dbReference>
<dbReference type="AlphaFoldDB" id="A0A1J5QRU0"/>
<dbReference type="GO" id="GO:0071111">
    <property type="term" value="F:cyclic-guanylate-specific phosphodiesterase activity"/>
    <property type="evidence" value="ECO:0007669"/>
    <property type="project" value="UniProtKB-EC"/>
</dbReference>
<dbReference type="InterPro" id="IPR003607">
    <property type="entry name" value="HD/PDEase_dom"/>
</dbReference>
<dbReference type="EMBL" id="MLJW01000499">
    <property type="protein sequence ID" value="OIQ86128.1"/>
    <property type="molecule type" value="Genomic_DNA"/>
</dbReference>
<comment type="caution">
    <text evidence="2">The sequence shown here is derived from an EMBL/GenBank/DDBJ whole genome shotgun (WGS) entry which is preliminary data.</text>
</comment>
<dbReference type="PANTHER" id="PTHR45228">
    <property type="entry name" value="CYCLIC DI-GMP PHOSPHODIESTERASE TM_0186-RELATED"/>
    <property type="match status" value="1"/>
</dbReference>
<sequence length="445" mass="48157">MQLELAELIGALSQALDITEGQPVGHCLRCAVLGMALADELGVDAPQRRELYYTLLLKDLGCSSNAARICELYLTDDLSFKRDFKRVGDSLPQVVRFVLDHTGLQAPLAERFRATLEIFQHGGDIATELIRTRCQRGAEIARRLRFGDAVAQGVHALDEHWDGGGRPDGVAGDAIPLAARVALLAQVADVFHTAGGPDAALAELGLRRGRWFDPALVDAFTRAAARDGFWHALRADGLAERVRALEPERGSVVLDDDYLDEIAAAFGGIIDAKSPYTAGHSSRVALYADLLAERLGLDAARRRWLRRGALLHDLGKLGVSNAVLDKPAALSAAEWEVVRMHPVYTERILGALQPFAELARVAGAHHERLDGGGYPRGLRDDAIALETRIITTADVFDAISAERPYRGAVPLPQTLQMMRRMVGSALDASCVDALGEVVEGLQPAH</sequence>
<dbReference type="InterPro" id="IPR037522">
    <property type="entry name" value="HD_GYP_dom"/>
</dbReference>
<evidence type="ECO:0000313" key="2">
    <source>
        <dbReference type="EMBL" id="OIQ86128.1"/>
    </source>
</evidence>
<dbReference type="PROSITE" id="PS51832">
    <property type="entry name" value="HD_GYP"/>
    <property type="match status" value="2"/>
</dbReference>
<protein>
    <submittedName>
        <fullName evidence="2">Cyclic di-GMP phosphodiesterase response regulator RpfG</fullName>
        <ecNumber evidence="2">3.1.4.52</ecNumber>
    </submittedName>
</protein>
<keyword evidence="2" id="KW-0378">Hydrolase</keyword>
<name>A0A1J5QRU0_9ZZZZ</name>
<dbReference type="Gene3D" id="1.10.3210.10">
    <property type="entry name" value="Hypothetical protein af1432"/>
    <property type="match status" value="3"/>
</dbReference>
<gene>
    <name evidence="2" type="primary">rpfG_74</name>
    <name evidence="2" type="ORF">GALL_320310</name>
</gene>
<feature type="domain" description="HD-GYP" evidence="1">
    <location>
        <begin position="255"/>
        <end position="445"/>
    </location>
</feature>